<comment type="similarity">
    <text evidence="1 4">Belongs to the thiolase-like superfamily. Chalcone/stilbene synthases family.</text>
</comment>
<evidence type="ECO:0000256" key="3">
    <source>
        <dbReference type="ARBA" id="ARBA00023315"/>
    </source>
</evidence>
<dbReference type="Gene3D" id="3.40.47.10">
    <property type="match status" value="1"/>
</dbReference>
<evidence type="ECO:0000313" key="9">
    <source>
        <dbReference type="Proteomes" id="UP001497522"/>
    </source>
</evidence>
<comment type="pathway">
    <text evidence="4">Lipid metabolism; fatty acid biosynthesis.</text>
</comment>
<evidence type="ECO:0000256" key="5">
    <source>
        <dbReference type="SAM" id="Phobius"/>
    </source>
</evidence>
<name>A0ABP1BA66_9BRYO</name>
<dbReference type="PANTHER" id="PTHR31561">
    <property type="entry name" value="3-KETOACYL-COA SYNTHASE"/>
    <property type="match status" value="1"/>
</dbReference>
<evidence type="ECO:0000256" key="2">
    <source>
        <dbReference type="ARBA" id="ARBA00022679"/>
    </source>
</evidence>
<feature type="transmembrane region" description="Helical" evidence="5">
    <location>
        <begin position="35"/>
        <end position="54"/>
    </location>
</feature>
<evidence type="ECO:0000259" key="6">
    <source>
        <dbReference type="Pfam" id="PF08392"/>
    </source>
</evidence>
<dbReference type="Proteomes" id="UP001497522">
    <property type="component" value="Chromosome 2"/>
</dbReference>
<dbReference type="SUPFAM" id="SSF53901">
    <property type="entry name" value="Thiolase-like"/>
    <property type="match status" value="2"/>
</dbReference>
<keyword evidence="2 4" id="KW-0808">Transferase</keyword>
<dbReference type="InterPro" id="IPR016039">
    <property type="entry name" value="Thiolase-like"/>
</dbReference>
<dbReference type="InterPro" id="IPR013747">
    <property type="entry name" value="ACP_syn_III_C"/>
</dbReference>
<dbReference type="PIRSF" id="PIRSF036417">
    <property type="entry name" value="3-ktacl-CoA_syn"/>
    <property type="match status" value="1"/>
</dbReference>
<feature type="transmembrane region" description="Helical" evidence="5">
    <location>
        <begin position="12"/>
        <end position="29"/>
    </location>
</feature>
<dbReference type="EC" id="2.3.1.-" evidence="4"/>
<accession>A0ABP1BA66</accession>
<sequence>MPKPYFVLKNIYNFFFPSLLILLLLWNYVQHMNHFCVIVFSGSLLCGFAIFFLFQPRRVYLVDFACQKPDEARSISRQGLLDYAVATGRYSEQSLDFQQKILERSGIGDNTYLPQVMLELPPRRSMKEAREEAKTVMCSALDELFAKTGVKPKDIRVLVVNVSLFNPTPSLSAMLVNHYKMRGDIKSINIGGMGCSAGLIAIDLAKDLLQVHRNSYALVLSQEILSLRPYFGNHRSKLVTNCLFRMGGAAILLSNKMRDRRHAKYELIHTVRTHKGADDKSYQCVVEDEDEDGQVGVSLSKDLMSVAGDALKANITTLGPLVLPYSEQLRFLLSLLRRKLSGFGPQMHKKYSSTKPYIPDFKLAFEHFCIHAGGRAVLDELEKNLNLSEWQMEPSRMTLYRFGNTSTSSLWYELAYTEAKARVHRGDRLWQIAFGSGFKCNSAVWRALRTIKPPAAGNLHMNPWSDSIHNFPVKAVAECKLERNPRREGGNNSPIKS</sequence>
<protein>
    <recommendedName>
        <fullName evidence="4">3-ketoacyl-CoA synthase</fullName>
        <ecNumber evidence="4">2.3.1.-</ecNumber>
    </recommendedName>
</protein>
<keyword evidence="9" id="KW-1185">Reference proteome</keyword>
<feature type="domain" description="FAE" evidence="6">
    <location>
        <begin position="54"/>
        <end position="340"/>
    </location>
</feature>
<dbReference type="Pfam" id="PF08541">
    <property type="entry name" value="ACP_syn_III_C"/>
    <property type="match status" value="1"/>
</dbReference>
<evidence type="ECO:0000259" key="7">
    <source>
        <dbReference type="Pfam" id="PF08541"/>
    </source>
</evidence>
<dbReference type="Pfam" id="PF08392">
    <property type="entry name" value="FAE1_CUT1_RppA"/>
    <property type="match status" value="1"/>
</dbReference>
<proteinExistence type="inferred from homology"/>
<dbReference type="InterPro" id="IPR012392">
    <property type="entry name" value="3-ktacl-CoA_syn"/>
</dbReference>
<organism evidence="8 9">
    <name type="scientific">Sphagnum jensenii</name>
    <dbReference type="NCBI Taxonomy" id="128206"/>
    <lineage>
        <taxon>Eukaryota</taxon>
        <taxon>Viridiplantae</taxon>
        <taxon>Streptophyta</taxon>
        <taxon>Embryophyta</taxon>
        <taxon>Bryophyta</taxon>
        <taxon>Sphagnophytina</taxon>
        <taxon>Sphagnopsida</taxon>
        <taxon>Sphagnales</taxon>
        <taxon>Sphagnaceae</taxon>
        <taxon>Sphagnum</taxon>
    </lineage>
</organism>
<evidence type="ECO:0000256" key="1">
    <source>
        <dbReference type="ARBA" id="ARBA00005531"/>
    </source>
</evidence>
<reference evidence="8 9" key="1">
    <citation type="submission" date="2024-03" db="EMBL/GenBank/DDBJ databases">
        <authorList>
            <consortium name="ELIXIR-Norway"/>
            <consortium name="Elixir Norway"/>
        </authorList>
    </citation>
    <scope>NUCLEOTIDE SEQUENCE [LARGE SCALE GENOMIC DNA]</scope>
</reference>
<feature type="domain" description="Beta-ketoacyl-[acyl-carrier-protein] synthase III C-terminal" evidence="7">
    <location>
        <begin position="366"/>
        <end position="446"/>
    </location>
</feature>
<gene>
    <name evidence="8" type="ORF">CSSPJE1EN2_LOCUS14754</name>
</gene>
<keyword evidence="5" id="KW-0472">Membrane</keyword>
<dbReference type="CDD" id="cd00831">
    <property type="entry name" value="CHS_like"/>
    <property type="match status" value="1"/>
</dbReference>
<keyword evidence="5" id="KW-1133">Transmembrane helix</keyword>
<keyword evidence="5" id="KW-0812">Transmembrane</keyword>
<keyword evidence="3 4" id="KW-0012">Acyltransferase</keyword>
<evidence type="ECO:0000313" key="8">
    <source>
        <dbReference type="EMBL" id="CAK9872157.1"/>
    </source>
</evidence>
<evidence type="ECO:0000256" key="4">
    <source>
        <dbReference type="PIRNR" id="PIRNR036417"/>
    </source>
</evidence>
<dbReference type="InterPro" id="IPR013601">
    <property type="entry name" value="FAE1_typ3_polyketide_synth"/>
</dbReference>
<dbReference type="EMBL" id="OZ023703">
    <property type="protein sequence ID" value="CAK9872157.1"/>
    <property type="molecule type" value="Genomic_DNA"/>
</dbReference>